<organism evidence="1">
    <name type="scientific">marine metagenome</name>
    <dbReference type="NCBI Taxonomy" id="408172"/>
    <lineage>
        <taxon>unclassified sequences</taxon>
        <taxon>metagenomes</taxon>
        <taxon>ecological metagenomes</taxon>
    </lineage>
</organism>
<dbReference type="AlphaFoldDB" id="A0A382Q3L5"/>
<accession>A0A382Q3L5</accession>
<reference evidence="1" key="1">
    <citation type="submission" date="2018-05" db="EMBL/GenBank/DDBJ databases">
        <authorList>
            <person name="Lanie J.A."/>
            <person name="Ng W.-L."/>
            <person name="Kazmierczak K.M."/>
            <person name="Andrzejewski T.M."/>
            <person name="Davidsen T.M."/>
            <person name="Wayne K.J."/>
            <person name="Tettelin H."/>
            <person name="Glass J.I."/>
            <person name="Rusch D."/>
            <person name="Podicherti R."/>
            <person name="Tsui H.-C.T."/>
            <person name="Winkler M.E."/>
        </authorList>
    </citation>
    <scope>NUCLEOTIDE SEQUENCE</scope>
</reference>
<proteinExistence type="predicted"/>
<evidence type="ECO:0000313" key="1">
    <source>
        <dbReference type="EMBL" id="SVC79657.1"/>
    </source>
</evidence>
<feature type="non-terminal residue" evidence="1">
    <location>
        <position position="1"/>
    </location>
</feature>
<protein>
    <submittedName>
        <fullName evidence="1">Uncharacterized protein</fullName>
    </submittedName>
</protein>
<gene>
    <name evidence="1" type="ORF">METZ01_LOCUS332511</name>
</gene>
<sequence>LAAQTHDALLMRSAGNRTLLLEITSLYN</sequence>
<dbReference type="EMBL" id="UINC01111438">
    <property type="protein sequence ID" value="SVC79657.1"/>
    <property type="molecule type" value="Genomic_DNA"/>
</dbReference>
<name>A0A382Q3L5_9ZZZZ</name>